<keyword evidence="3" id="KW-1185">Reference proteome</keyword>
<dbReference type="EMBL" id="JAHCVJ010000003">
    <property type="protein sequence ID" value="MBT0664554.1"/>
    <property type="molecule type" value="Genomic_DNA"/>
</dbReference>
<gene>
    <name evidence="2" type="ORF">KI809_09610</name>
</gene>
<comment type="caution">
    <text evidence="2">The sequence shown here is derived from an EMBL/GenBank/DDBJ whole genome shotgun (WGS) entry which is preliminary data.</text>
</comment>
<reference evidence="2 3" key="1">
    <citation type="submission" date="2021-05" db="EMBL/GenBank/DDBJ databases">
        <title>The draft genome of Geobacter pelophilus DSM 12255.</title>
        <authorList>
            <person name="Xu Z."/>
            <person name="Masuda Y."/>
            <person name="Itoh H."/>
            <person name="Senoo K."/>
        </authorList>
    </citation>
    <scope>NUCLEOTIDE SEQUENCE [LARGE SCALE GENOMIC DNA]</scope>
    <source>
        <strain evidence="2 3">DSM 12255</strain>
    </source>
</reference>
<proteinExistence type="predicted"/>
<keyword evidence="1" id="KW-0732">Signal</keyword>
<dbReference type="AlphaFoldDB" id="A0AAW4L944"/>
<evidence type="ECO:0000256" key="1">
    <source>
        <dbReference type="SAM" id="SignalP"/>
    </source>
</evidence>
<feature type="signal peptide" evidence="1">
    <location>
        <begin position="1"/>
        <end position="19"/>
    </location>
</feature>
<dbReference type="RefSeq" id="WP_214171318.1">
    <property type="nucleotide sequence ID" value="NZ_JAHCVJ010000003.1"/>
</dbReference>
<protein>
    <submittedName>
        <fullName evidence="2">Uncharacterized protein</fullName>
    </submittedName>
</protein>
<evidence type="ECO:0000313" key="3">
    <source>
        <dbReference type="Proteomes" id="UP000811899"/>
    </source>
</evidence>
<accession>A0AAW4L944</accession>
<name>A0AAW4L944_9BACT</name>
<feature type="chain" id="PRO_5043935552" evidence="1">
    <location>
        <begin position="20"/>
        <end position="114"/>
    </location>
</feature>
<organism evidence="2 3">
    <name type="scientific">Geoanaerobacter pelophilus</name>
    <dbReference type="NCBI Taxonomy" id="60036"/>
    <lineage>
        <taxon>Bacteria</taxon>
        <taxon>Pseudomonadati</taxon>
        <taxon>Thermodesulfobacteriota</taxon>
        <taxon>Desulfuromonadia</taxon>
        <taxon>Geobacterales</taxon>
        <taxon>Geobacteraceae</taxon>
        <taxon>Geoanaerobacter</taxon>
    </lineage>
</organism>
<sequence>MKKVITILAVLCFSTSALAAQSITTTTSIGGGSFTPSAKVGISITSAANSYTATSCHVSGKKEFGSAGGTGITNTLTDTSKIYSKAIPAQQANATVCVPTATNSATAGPDGAWQ</sequence>
<evidence type="ECO:0000313" key="2">
    <source>
        <dbReference type="EMBL" id="MBT0664554.1"/>
    </source>
</evidence>
<dbReference type="Proteomes" id="UP000811899">
    <property type="component" value="Unassembled WGS sequence"/>
</dbReference>